<protein>
    <submittedName>
        <fullName evidence="2">Ulp1 protease family, C-terminal catalytic domain-containing protein</fullName>
    </submittedName>
</protein>
<proteinExistence type="predicted"/>
<organism evidence="1 2">
    <name type="scientific">Ascaris lumbricoides</name>
    <name type="common">Giant roundworm</name>
    <dbReference type="NCBI Taxonomy" id="6252"/>
    <lineage>
        <taxon>Eukaryota</taxon>
        <taxon>Metazoa</taxon>
        <taxon>Ecdysozoa</taxon>
        <taxon>Nematoda</taxon>
        <taxon>Chromadorea</taxon>
        <taxon>Rhabditida</taxon>
        <taxon>Spirurina</taxon>
        <taxon>Ascaridomorpha</taxon>
        <taxon>Ascaridoidea</taxon>
        <taxon>Ascarididae</taxon>
        <taxon>Ascaris</taxon>
    </lineage>
</organism>
<dbReference type="WBParaSite" id="ALUE_0001015201-mRNA-1">
    <property type="protein sequence ID" value="ALUE_0001015201-mRNA-1"/>
    <property type="gene ID" value="ALUE_0001015201"/>
</dbReference>
<evidence type="ECO:0000313" key="2">
    <source>
        <dbReference type="WBParaSite" id="ALUE_0001015201-mRNA-1"/>
    </source>
</evidence>
<accession>A0A0M3I1J1</accession>
<name>A0A0M3I1J1_ASCLU</name>
<evidence type="ECO:0000313" key="1">
    <source>
        <dbReference type="Proteomes" id="UP000036681"/>
    </source>
</evidence>
<reference evidence="2" key="1">
    <citation type="submission" date="2017-02" db="UniProtKB">
        <authorList>
            <consortium name="WormBaseParasite"/>
        </authorList>
    </citation>
    <scope>IDENTIFICATION</scope>
</reference>
<keyword evidence="1" id="KW-1185">Reference proteome</keyword>
<sequence>MGNDLIQGLNFYTLWHTGLIIAMAPANLKDGEHHYMLLSMVKADDEPSCIPAPQSWDGIPSLCAPYACTLLGTANSLCIKRLKSIEKGGHYELLQLTNRIDEGTTEETDEQRRINDAYSKNGTYLVNNISYK</sequence>
<dbReference type="AlphaFoldDB" id="A0A0M3I1J1"/>
<dbReference type="Proteomes" id="UP000036681">
    <property type="component" value="Unplaced"/>
</dbReference>